<sequence>MKYIDDIIDLLQHIEISADRQFGTYDEGIFEILLFLRECKKNRKALFICGNGGSAGIAQHMTGDFLKNGGFRTFSMYGQPTITCISNDLSYEYVFCKQLELLANKDDLLIAISSSGNSENIIKAVKTIKKIGGKVITFSGFKSDNKLKTLGDINVYVPAEHYGMVESIHNLILQQLVDIIVDEDGVAMRLNTDD</sequence>
<dbReference type="InterPro" id="IPR035461">
    <property type="entry name" value="GmhA/DiaA"/>
</dbReference>
<evidence type="ECO:0000259" key="1">
    <source>
        <dbReference type="PROSITE" id="PS51464"/>
    </source>
</evidence>
<keyword evidence="2" id="KW-0413">Isomerase</keyword>
<dbReference type="AlphaFoldDB" id="A0A1M4XPI0"/>
<organism evidence="2 3">
    <name type="scientific">Schwartzia succinivorans DSM 10502</name>
    <dbReference type="NCBI Taxonomy" id="1123243"/>
    <lineage>
        <taxon>Bacteria</taxon>
        <taxon>Bacillati</taxon>
        <taxon>Bacillota</taxon>
        <taxon>Negativicutes</taxon>
        <taxon>Selenomonadales</taxon>
        <taxon>Selenomonadaceae</taxon>
        <taxon>Schwartzia</taxon>
    </lineage>
</organism>
<dbReference type="GO" id="GO:0097367">
    <property type="term" value="F:carbohydrate derivative binding"/>
    <property type="evidence" value="ECO:0007669"/>
    <property type="project" value="InterPro"/>
</dbReference>
<name>A0A1M4XPI0_9FIRM</name>
<dbReference type="GO" id="GO:1901135">
    <property type="term" value="P:carbohydrate derivative metabolic process"/>
    <property type="evidence" value="ECO:0007669"/>
    <property type="project" value="InterPro"/>
</dbReference>
<evidence type="ECO:0000313" key="2">
    <source>
        <dbReference type="EMBL" id="SHE95276.1"/>
    </source>
</evidence>
<dbReference type="EMBL" id="FQUG01000005">
    <property type="protein sequence ID" value="SHE95276.1"/>
    <property type="molecule type" value="Genomic_DNA"/>
</dbReference>
<proteinExistence type="predicted"/>
<dbReference type="PANTHER" id="PTHR30390">
    <property type="entry name" value="SEDOHEPTULOSE 7-PHOSPHATE ISOMERASE / DNAA INITIATOR-ASSOCIATING FACTOR FOR REPLICATION INITIATION"/>
    <property type="match status" value="1"/>
</dbReference>
<accession>A0A1M4XPI0</accession>
<protein>
    <submittedName>
        <fullName evidence="2">D-sedoheptulose 7-phosphate isomerase</fullName>
    </submittedName>
</protein>
<dbReference type="Proteomes" id="UP000184404">
    <property type="component" value="Unassembled WGS sequence"/>
</dbReference>
<dbReference type="STRING" id="1123243.SAMN02745190_01555"/>
<feature type="domain" description="SIS" evidence="1">
    <location>
        <begin position="36"/>
        <end position="186"/>
    </location>
</feature>
<dbReference type="CDD" id="cd05006">
    <property type="entry name" value="SIS_GmhA"/>
    <property type="match status" value="1"/>
</dbReference>
<dbReference type="GO" id="GO:0016853">
    <property type="term" value="F:isomerase activity"/>
    <property type="evidence" value="ECO:0007669"/>
    <property type="project" value="UniProtKB-KW"/>
</dbReference>
<keyword evidence="3" id="KW-1185">Reference proteome</keyword>
<dbReference type="InterPro" id="IPR046348">
    <property type="entry name" value="SIS_dom_sf"/>
</dbReference>
<dbReference type="RefSeq" id="WP_072935646.1">
    <property type="nucleotide sequence ID" value="NZ_FQUG01000005.1"/>
</dbReference>
<dbReference type="Gene3D" id="3.40.50.10490">
    <property type="entry name" value="Glucose-6-phosphate isomerase like protein, domain 1"/>
    <property type="match status" value="1"/>
</dbReference>
<reference evidence="2 3" key="1">
    <citation type="submission" date="2016-11" db="EMBL/GenBank/DDBJ databases">
        <authorList>
            <person name="Jaros S."/>
            <person name="Januszkiewicz K."/>
            <person name="Wedrychowicz H."/>
        </authorList>
    </citation>
    <scope>NUCLEOTIDE SEQUENCE [LARGE SCALE GENOMIC DNA]</scope>
    <source>
        <strain evidence="2 3">DSM 10502</strain>
    </source>
</reference>
<dbReference type="SUPFAM" id="SSF53697">
    <property type="entry name" value="SIS domain"/>
    <property type="match status" value="1"/>
</dbReference>
<dbReference type="InterPro" id="IPR001347">
    <property type="entry name" value="SIS_dom"/>
</dbReference>
<dbReference type="Pfam" id="PF13580">
    <property type="entry name" value="SIS_2"/>
    <property type="match status" value="1"/>
</dbReference>
<dbReference type="InterPro" id="IPR050099">
    <property type="entry name" value="SIS_GmhA/DiaA_subfam"/>
</dbReference>
<dbReference type="PROSITE" id="PS51464">
    <property type="entry name" value="SIS"/>
    <property type="match status" value="1"/>
</dbReference>
<evidence type="ECO:0000313" key="3">
    <source>
        <dbReference type="Proteomes" id="UP000184404"/>
    </source>
</evidence>
<gene>
    <name evidence="2" type="ORF">SAMN02745190_01555</name>
</gene>
<dbReference type="OrthoDB" id="9781311at2"/>